<organism evidence="6 7">
    <name type="scientific">Streptomyces finlayi</name>
    <dbReference type="NCBI Taxonomy" id="67296"/>
    <lineage>
        <taxon>Bacteria</taxon>
        <taxon>Bacillati</taxon>
        <taxon>Actinomycetota</taxon>
        <taxon>Actinomycetes</taxon>
        <taxon>Kitasatosporales</taxon>
        <taxon>Streptomycetaceae</taxon>
        <taxon>Streptomyces</taxon>
    </lineage>
</organism>
<accession>A0A918X9W5</accession>
<dbReference type="GO" id="GO:0003677">
    <property type="term" value="F:DNA binding"/>
    <property type="evidence" value="ECO:0007669"/>
    <property type="project" value="UniProtKB-KW"/>
</dbReference>
<dbReference type="Gene3D" id="1.10.10.10">
    <property type="entry name" value="Winged helix-like DNA-binding domain superfamily/Winged helix DNA-binding domain"/>
    <property type="match status" value="1"/>
</dbReference>
<comment type="caution">
    <text evidence="6">The sequence shown here is derived from an EMBL/GenBank/DDBJ whole genome shotgun (WGS) entry which is preliminary data.</text>
</comment>
<keyword evidence="4" id="KW-0238">DNA-binding</keyword>
<evidence type="ECO:0008006" key="8">
    <source>
        <dbReference type="Google" id="ProtNLM"/>
    </source>
</evidence>
<dbReference type="AlphaFoldDB" id="A0A918X9W5"/>
<evidence type="ECO:0000256" key="2">
    <source>
        <dbReference type="ARBA" id="ARBA00023015"/>
    </source>
</evidence>
<dbReference type="InterPro" id="IPR014284">
    <property type="entry name" value="RNA_pol_sigma-70_dom"/>
</dbReference>
<dbReference type="NCBIfam" id="TIGR02937">
    <property type="entry name" value="sigma70-ECF"/>
    <property type="match status" value="1"/>
</dbReference>
<evidence type="ECO:0000256" key="3">
    <source>
        <dbReference type="ARBA" id="ARBA00023082"/>
    </source>
</evidence>
<reference evidence="6" key="1">
    <citation type="journal article" date="2014" name="Int. J. Syst. Evol. Microbiol.">
        <title>Complete genome sequence of Corynebacterium casei LMG S-19264T (=DSM 44701T), isolated from a smear-ripened cheese.</title>
        <authorList>
            <consortium name="US DOE Joint Genome Institute (JGI-PGF)"/>
            <person name="Walter F."/>
            <person name="Albersmeier A."/>
            <person name="Kalinowski J."/>
            <person name="Ruckert C."/>
        </authorList>
    </citation>
    <scope>NUCLEOTIDE SEQUENCE</scope>
    <source>
        <strain evidence="6">JCM 4637</strain>
    </source>
</reference>
<dbReference type="InterPro" id="IPR036388">
    <property type="entry name" value="WH-like_DNA-bd_sf"/>
</dbReference>
<dbReference type="SUPFAM" id="SSF88946">
    <property type="entry name" value="Sigma2 domain of RNA polymerase sigma factors"/>
    <property type="match status" value="1"/>
</dbReference>
<keyword evidence="5" id="KW-0804">Transcription</keyword>
<evidence type="ECO:0000256" key="4">
    <source>
        <dbReference type="ARBA" id="ARBA00023125"/>
    </source>
</evidence>
<keyword evidence="3" id="KW-0731">Sigma factor</keyword>
<dbReference type="SUPFAM" id="SSF88659">
    <property type="entry name" value="Sigma3 and sigma4 domains of RNA polymerase sigma factors"/>
    <property type="match status" value="1"/>
</dbReference>
<gene>
    <name evidence="6" type="ORF">GCM10010334_83470</name>
</gene>
<evidence type="ECO:0000256" key="5">
    <source>
        <dbReference type="ARBA" id="ARBA00023163"/>
    </source>
</evidence>
<dbReference type="PANTHER" id="PTHR43133:SF8">
    <property type="entry name" value="RNA POLYMERASE SIGMA FACTOR HI_1459-RELATED"/>
    <property type="match status" value="1"/>
</dbReference>
<reference evidence="6" key="2">
    <citation type="submission" date="2020-09" db="EMBL/GenBank/DDBJ databases">
        <authorList>
            <person name="Sun Q."/>
            <person name="Ohkuma M."/>
        </authorList>
    </citation>
    <scope>NUCLEOTIDE SEQUENCE</scope>
    <source>
        <strain evidence="6">JCM 4637</strain>
    </source>
</reference>
<dbReference type="InterPro" id="IPR039425">
    <property type="entry name" value="RNA_pol_sigma-70-like"/>
</dbReference>
<dbReference type="Proteomes" id="UP000638353">
    <property type="component" value="Unassembled WGS sequence"/>
</dbReference>
<sequence length="274" mass="30002">MKSLTPELIAAAKDNDLAAVSALIAATEPLIVSRAMYYATTKGATDYDLTDDLAQVGRVHLWQSLSEFQGTGRGEFINYVGRVLQTAMTRHRREVAYQGVSASTAKDFERAVELAGGDPYEAVRIATTDAMGTRVMTRERAYAALTSWLGVDSLERPIMHESNEMKEVTLRDVISAKSGIPADLLDSRDYESTRRRTVHERVHHALGELSERQRHVLKADHGITPVGFYGDVPDAELADDMGVTPYQVKQARVKGRSRFAALYLAGSEAAGATA</sequence>
<dbReference type="EMBL" id="BMVC01000035">
    <property type="protein sequence ID" value="GHD19620.1"/>
    <property type="molecule type" value="Genomic_DNA"/>
</dbReference>
<dbReference type="PANTHER" id="PTHR43133">
    <property type="entry name" value="RNA POLYMERASE ECF-TYPE SIGMA FACTO"/>
    <property type="match status" value="1"/>
</dbReference>
<protein>
    <recommendedName>
        <fullName evidence="8">Sigma-70 family RNA polymerase sigma factor</fullName>
    </recommendedName>
</protein>
<keyword evidence="2" id="KW-0805">Transcription regulation</keyword>
<evidence type="ECO:0000313" key="7">
    <source>
        <dbReference type="Proteomes" id="UP000638353"/>
    </source>
</evidence>
<dbReference type="Gene3D" id="1.10.1740.10">
    <property type="match status" value="1"/>
</dbReference>
<name>A0A918X9W5_9ACTN</name>
<proteinExistence type="inferred from homology"/>
<dbReference type="RefSeq" id="WP_189828588.1">
    <property type="nucleotide sequence ID" value="NZ_BMVC01000035.1"/>
</dbReference>
<dbReference type="GO" id="GO:0016987">
    <property type="term" value="F:sigma factor activity"/>
    <property type="evidence" value="ECO:0007669"/>
    <property type="project" value="UniProtKB-KW"/>
</dbReference>
<evidence type="ECO:0000256" key="1">
    <source>
        <dbReference type="ARBA" id="ARBA00010641"/>
    </source>
</evidence>
<dbReference type="InterPro" id="IPR013324">
    <property type="entry name" value="RNA_pol_sigma_r3/r4-like"/>
</dbReference>
<evidence type="ECO:0000313" key="6">
    <source>
        <dbReference type="EMBL" id="GHD19620.1"/>
    </source>
</evidence>
<dbReference type="InterPro" id="IPR013325">
    <property type="entry name" value="RNA_pol_sigma_r2"/>
</dbReference>
<dbReference type="GO" id="GO:0006352">
    <property type="term" value="P:DNA-templated transcription initiation"/>
    <property type="evidence" value="ECO:0007669"/>
    <property type="project" value="InterPro"/>
</dbReference>
<comment type="similarity">
    <text evidence="1">Belongs to the sigma-70 factor family. ECF subfamily.</text>
</comment>